<dbReference type="AlphaFoldDB" id="A0A0C3EI82"/>
<feature type="region of interest" description="Disordered" evidence="1">
    <location>
        <begin position="112"/>
        <end position="133"/>
    </location>
</feature>
<evidence type="ECO:0000313" key="2">
    <source>
        <dbReference type="EMBL" id="KIM72360.1"/>
    </source>
</evidence>
<reference evidence="2 3" key="1">
    <citation type="submission" date="2014-04" db="EMBL/GenBank/DDBJ databases">
        <authorList>
            <consortium name="DOE Joint Genome Institute"/>
            <person name="Kuo A."/>
            <person name="Tarkka M."/>
            <person name="Buscot F."/>
            <person name="Kohler A."/>
            <person name="Nagy L.G."/>
            <person name="Floudas D."/>
            <person name="Copeland A."/>
            <person name="Barry K.W."/>
            <person name="Cichocki N."/>
            <person name="Veneault-Fourrey C."/>
            <person name="LaButti K."/>
            <person name="Lindquist E.A."/>
            <person name="Lipzen A."/>
            <person name="Lundell T."/>
            <person name="Morin E."/>
            <person name="Murat C."/>
            <person name="Sun H."/>
            <person name="Tunlid A."/>
            <person name="Henrissat B."/>
            <person name="Grigoriev I.V."/>
            <person name="Hibbett D.S."/>
            <person name="Martin F."/>
            <person name="Nordberg H.P."/>
            <person name="Cantor M.N."/>
            <person name="Hua S.X."/>
        </authorList>
    </citation>
    <scope>NUCLEOTIDE SEQUENCE [LARGE SCALE GENOMIC DNA]</scope>
    <source>
        <strain evidence="2 3">F 1598</strain>
    </source>
</reference>
<accession>A0A0C3EI82</accession>
<dbReference type="HOGENOM" id="CLU_1907484_0_0_1"/>
<organism evidence="2 3">
    <name type="scientific">Piloderma croceum (strain F 1598)</name>
    <dbReference type="NCBI Taxonomy" id="765440"/>
    <lineage>
        <taxon>Eukaryota</taxon>
        <taxon>Fungi</taxon>
        <taxon>Dikarya</taxon>
        <taxon>Basidiomycota</taxon>
        <taxon>Agaricomycotina</taxon>
        <taxon>Agaricomycetes</taxon>
        <taxon>Agaricomycetidae</taxon>
        <taxon>Atheliales</taxon>
        <taxon>Atheliaceae</taxon>
        <taxon>Piloderma</taxon>
    </lineage>
</organism>
<evidence type="ECO:0000313" key="3">
    <source>
        <dbReference type="Proteomes" id="UP000054166"/>
    </source>
</evidence>
<dbReference type="InParanoid" id="A0A0C3EI82"/>
<name>A0A0C3EI82_PILCF</name>
<protein>
    <submittedName>
        <fullName evidence="2">Uncharacterized protein</fullName>
    </submittedName>
</protein>
<reference evidence="3" key="2">
    <citation type="submission" date="2015-01" db="EMBL/GenBank/DDBJ databases">
        <title>Evolutionary Origins and Diversification of the Mycorrhizal Mutualists.</title>
        <authorList>
            <consortium name="DOE Joint Genome Institute"/>
            <consortium name="Mycorrhizal Genomics Consortium"/>
            <person name="Kohler A."/>
            <person name="Kuo A."/>
            <person name="Nagy L.G."/>
            <person name="Floudas D."/>
            <person name="Copeland A."/>
            <person name="Barry K.W."/>
            <person name="Cichocki N."/>
            <person name="Veneault-Fourrey C."/>
            <person name="LaButti K."/>
            <person name="Lindquist E.A."/>
            <person name="Lipzen A."/>
            <person name="Lundell T."/>
            <person name="Morin E."/>
            <person name="Murat C."/>
            <person name="Riley R."/>
            <person name="Ohm R."/>
            <person name="Sun H."/>
            <person name="Tunlid A."/>
            <person name="Henrissat B."/>
            <person name="Grigoriev I.V."/>
            <person name="Hibbett D.S."/>
            <person name="Martin F."/>
        </authorList>
    </citation>
    <scope>NUCLEOTIDE SEQUENCE [LARGE SCALE GENOMIC DNA]</scope>
    <source>
        <strain evidence="3">F 1598</strain>
    </source>
</reference>
<gene>
    <name evidence="2" type="ORF">PILCRDRAFT_16209</name>
</gene>
<proteinExistence type="predicted"/>
<sequence length="133" mass="15052">MSSPAYVLPTLFPNISTIYFCDLELCTSLPVRALKHVSIDTTHCGLTKTETEELFAALDRHAGKTVIELRLVGERLPRVRMVRYYGIISRFHRPELDPTELLHNSNISRHSSSTHLRNCVPHIHRQTPPPSAG</sequence>
<evidence type="ECO:0000256" key="1">
    <source>
        <dbReference type="SAM" id="MobiDB-lite"/>
    </source>
</evidence>
<keyword evidence="3" id="KW-1185">Reference proteome</keyword>
<dbReference type="Proteomes" id="UP000054166">
    <property type="component" value="Unassembled WGS sequence"/>
</dbReference>
<dbReference type="EMBL" id="KN833138">
    <property type="protein sequence ID" value="KIM72360.1"/>
    <property type="molecule type" value="Genomic_DNA"/>
</dbReference>